<evidence type="ECO:0000256" key="1">
    <source>
        <dbReference type="SAM" id="MobiDB-lite"/>
    </source>
</evidence>
<dbReference type="EMBL" id="CP144745">
    <property type="protein sequence ID" value="WVZ49785.1"/>
    <property type="molecule type" value="Genomic_DNA"/>
</dbReference>
<feature type="region of interest" description="Disordered" evidence="1">
    <location>
        <begin position="29"/>
        <end position="82"/>
    </location>
</feature>
<feature type="compositionally biased region" description="Basic residues" evidence="1">
    <location>
        <begin position="64"/>
        <end position="80"/>
    </location>
</feature>
<dbReference type="AlphaFoldDB" id="A0AAQ3SHY1"/>
<feature type="region of interest" description="Disordered" evidence="1">
    <location>
        <begin position="1"/>
        <end position="20"/>
    </location>
</feature>
<proteinExistence type="predicted"/>
<organism evidence="2 3">
    <name type="scientific">Paspalum notatum var. saurae</name>
    <dbReference type="NCBI Taxonomy" id="547442"/>
    <lineage>
        <taxon>Eukaryota</taxon>
        <taxon>Viridiplantae</taxon>
        <taxon>Streptophyta</taxon>
        <taxon>Embryophyta</taxon>
        <taxon>Tracheophyta</taxon>
        <taxon>Spermatophyta</taxon>
        <taxon>Magnoliopsida</taxon>
        <taxon>Liliopsida</taxon>
        <taxon>Poales</taxon>
        <taxon>Poaceae</taxon>
        <taxon>PACMAD clade</taxon>
        <taxon>Panicoideae</taxon>
        <taxon>Andropogonodae</taxon>
        <taxon>Paspaleae</taxon>
        <taxon>Paspalinae</taxon>
        <taxon>Paspalum</taxon>
    </lineage>
</organism>
<name>A0AAQ3SHY1_PASNO</name>
<keyword evidence="3" id="KW-1185">Reference proteome</keyword>
<evidence type="ECO:0000313" key="3">
    <source>
        <dbReference type="Proteomes" id="UP001341281"/>
    </source>
</evidence>
<reference evidence="2 3" key="1">
    <citation type="submission" date="2024-02" db="EMBL/GenBank/DDBJ databases">
        <title>High-quality chromosome-scale genome assembly of Pensacola bahiagrass (Paspalum notatum Flugge var. saurae).</title>
        <authorList>
            <person name="Vega J.M."/>
            <person name="Podio M."/>
            <person name="Orjuela J."/>
            <person name="Siena L.A."/>
            <person name="Pessino S.C."/>
            <person name="Combes M.C."/>
            <person name="Mariac C."/>
            <person name="Albertini E."/>
            <person name="Pupilli F."/>
            <person name="Ortiz J.P.A."/>
            <person name="Leblanc O."/>
        </authorList>
    </citation>
    <scope>NUCLEOTIDE SEQUENCE [LARGE SCALE GENOMIC DNA]</scope>
    <source>
        <strain evidence="2">R1</strain>
        <tissue evidence="2">Leaf</tissue>
    </source>
</reference>
<evidence type="ECO:0000313" key="2">
    <source>
        <dbReference type="EMBL" id="WVZ49785.1"/>
    </source>
</evidence>
<protein>
    <submittedName>
        <fullName evidence="2">Uncharacterized protein</fullName>
    </submittedName>
</protein>
<accession>A0AAQ3SHY1</accession>
<sequence>RDPHSCRRAPSPLPLHALRTATAAPFPSPIRVATGCRRSDSLAPDLGRRRSPALRLPGSDPRRPPPRRLHGSAPRCRRSPPRLWIRPRCGAARPRARVSAAGGDVEARRATRVVGRW</sequence>
<dbReference type="Proteomes" id="UP001341281">
    <property type="component" value="Chromosome 01"/>
</dbReference>
<feature type="non-terminal residue" evidence="2">
    <location>
        <position position="1"/>
    </location>
</feature>
<gene>
    <name evidence="2" type="ORF">U9M48_001113</name>
</gene>